<reference evidence="4 5" key="1">
    <citation type="journal article" date="2017" name="Nat. Ecol. Evol.">
        <title>Scallop genome provides insights into evolution of bilaterian karyotype and development.</title>
        <authorList>
            <person name="Wang S."/>
            <person name="Zhang J."/>
            <person name="Jiao W."/>
            <person name="Li J."/>
            <person name="Xun X."/>
            <person name="Sun Y."/>
            <person name="Guo X."/>
            <person name="Huan P."/>
            <person name="Dong B."/>
            <person name="Zhang L."/>
            <person name="Hu X."/>
            <person name="Sun X."/>
            <person name="Wang J."/>
            <person name="Zhao C."/>
            <person name="Wang Y."/>
            <person name="Wang D."/>
            <person name="Huang X."/>
            <person name="Wang R."/>
            <person name="Lv J."/>
            <person name="Li Y."/>
            <person name="Zhang Z."/>
            <person name="Liu B."/>
            <person name="Lu W."/>
            <person name="Hui Y."/>
            <person name="Liang J."/>
            <person name="Zhou Z."/>
            <person name="Hou R."/>
            <person name="Li X."/>
            <person name="Liu Y."/>
            <person name="Li H."/>
            <person name="Ning X."/>
            <person name="Lin Y."/>
            <person name="Zhao L."/>
            <person name="Xing Q."/>
            <person name="Dou J."/>
            <person name="Li Y."/>
            <person name="Mao J."/>
            <person name="Guo H."/>
            <person name="Dou H."/>
            <person name="Li T."/>
            <person name="Mu C."/>
            <person name="Jiang W."/>
            <person name="Fu Q."/>
            <person name="Fu X."/>
            <person name="Miao Y."/>
            <person name="Liu J."/>
            <person name="Yu Q."/>
            <person name="Li R."/>
            <person name="Liao H."/>
            <person name="Li X."/>
            <person name="Kong Y."/>
            <person name="Jiang Z."/>
            <person name="Chourrout D."/>
            <person name="Li R."/>
            <person name="Bao Z."/>
        </authorList>
    </citation>
    <scope>NUCLEOTIDE SEQUENCE [LARGE SCALE GENOMIC DNA]</scope>
    <source>
        <strain evidence="4 5">PY_sf001</strain>
    </source>
</reference>
<dbReference type="AlphaFoldDB" id="A0A210PLT9"/>
<feature type="compositionally biased region" description="Polar residues" evidence="2">
    <location>
        <begin position="801"/>
        <end position="814"/>
    </location>
</feature>
<dbReference type="Proteomes" id="UP000242188">
    <property type="component" value="Unassembled WGS sequence"/>
</dbReference>
<feature type="compositionally biased region" description="Polar residues" evidence="2">
    <location>
        <begin position="731"/>
        <end position="745"/>
    </location>
</feature>
<dbReference type="InterPro" id="IPR040067">
    <property type="entry name" value="WDR47"/>
</dbReference>
<dbReference type="SUPFAM" id="SSF50978">
    <property type="entry name" value="WD40 repeat-like"/>
    <property type="match status" value="1"/>
</dbReference>
<keyword evidence="5" id="KW-1185">Reference proteome</keyword>
<accession>A0A210PLT9</accession>
<dbReference type="Pfam" id="PF25602">
    <property type="entry name" value="WDR47_COR"/>
    <property type="match status" value="1"/>
</dbReference>
<feature type="compositionally biased region" description="Polar residues" evidence="2">
    <location>
        <begin position="410"/>
        <end position="434"/>
    </location>
</feature>
<evidence type="ECO:0000256" key="2">
    <source>
        <dbReference type="SAM" id="MobiDB-lite"/>
    </source>
</evidence>
<organism evidence="4 5">
    <name type="scientific">Mizuhopecten yessoensis</name>
    <name type="common">Japanese scallop</name>
    <name type="synonym">Patinopecten yessoensis</name>
    <dbReference type="NCBI Taxonomy" id="6573"/>
    <lineage>
        <taxon>Eukaryota</taxon>
        <taxon>Metazoa</taxon>
        <taxon>Spiralia</taxon>
        <taxon>Lophotrochozoa</taxon>
        <taxon>Mollusca</taxon>
        <taxon>Bivalvia</taxon>
        <taxon>Autobranchia</taxon>
        <taxon>Pteriomorphia</taxon>
        <taxon>Pectinida</taxon>
        <taxon>Pectinoidea</taxon>
        <taxon>Pectinidae</taxon>
        <taxon>Mizuhopecten</taxon>
    </lineage>
</organism>
<dbReference type="PANTHER" id="PTHR19863">
    <property type="entry name" value="NEMITIN (NEURONAL ENRICHED MAP INTERACTING PROTEIN) HOMOLOG"/>
    <property type="match status" value="1"/>
</dbReference>
<dbReference type="PROSITE" id="PS50897">
    <property type="entry name" value="CTLH"/>
    <property type="match status" value="1"/>
</dbReference>
<feature type="compositionally biased region" description="Polar residues" evidence="2">
    <location>
        <begin position="643"/>
        <end position="676"/>
    </location>
</feature>
<dbReference type="CDD" id="cd22249">
    <property type="entry name" value="UDM1_RNF168_RNF169-like"/>
    <property type="match status" value="1"/>
</dbReference>
<dbReference type="InterPro" id="IPR036322">
    <property type="entry name" value="WD40_repeat_dom_sf"/>
</dbReference>
<evidence type="ECO:0000259" key="3">
    <source>
        <dbReference type="PROSITE" id="PS50897"/>
    </source>
</evidence>
<feature type="compositionally biased region" description="Low complexity" evidence="2">
    <location>
        <begin position="695"/>
        <end position="709"/>
    </location>
</feature>
<dbReference type="Pfam" id="PF00400">
    <property type="entry name" value="WD40"/>
    <property type="match status" value="2"/>
</dbReference>
<dbReference type="InterPro" id="IPR006595">
    <property type="entry name" value="CTLH_C"/>
</dbReference>
<evidence type="ECO:0000313" key="4">
    <source>
        <dbReference type="EMBL" id="OWF37468.1"/>
    </source>
</evidence>
<dbReference type="Gene3D" id="2.130.10.10">
    <property type="entry name" value="YVTN repeat-like/Quinoprotein amine dehydrogenase"/>
    <property type="match status" value="1"/>
</dbReference>
<feature type="region of interest" description="Disordered" evidence="2">
    <location>
        <begin position="374"/>
        <end position="466"/>
    </location>
</feature>
<dbReference type="PROSITE" id="PS50082">
    <property type="entry name" value="WD_REPEATS_2"/>
    <property type="match status" value="1"/>
</dbReference>
<name>A0A210PLT9_MIZYE</name>
<evidence type="ECO:0000256" key="1">
    <source>
        <dbReference type="PROSITE-ProRule" id="PRU00221"/>
    </source>
</evidence>
<feature type="domain" description="CTLH" evidence="3">
    <location>
        <begin position="44"/>
        <end position="101"/>
    </location>
</feature>
<feature type="region of interest" description="Disordered" evidence="2">
    <location>
        <begin position="632"/>
        <end position="682"/>
    </location>
</feature>
<dbReference type="InterPro" id="IPR057749">
    <property type="entry name" value="WDR47_COR"/>
</dbReference>
<dbReference type="PROSITE" id="PS50294">
    <property type="entry name" value="WD_REPEATS_REGION"/>
    <property type="match status" value="1"/>
</dbReference>
<gene>
    <name evidence="4" type="ORF">KP79_PYT04691</name>
</gene>
<dbReference type="OrthoDB" id="187712at2759"/>
<feature type="repeat" description="WD" evidence="1">
    <location>
        <begin position="899"/>
        <end position="929"/>
    </location>
</feature>
<dbReference type="InterPro" id="IPR006594">
    <property type="entry name" value="LisH"/>
</dbReference>
<dbReference type="InterPro" id="IPR015943">
    <property type="entry name" value="WD40/YVTN_repeat-like_dom_sf"/>
</dbReference>
<dbReference type="InterPro" id="IPR001680">
    <property type="entry name" value="WD40_rpt"/>
</dbReference>
<dbReference type="EMBL" id="NEDP02005589">
    <property type="protein sequence ID" value="OWF37468.1"/>
    <property type="molecule type" value="Genomic_DNA"/>
</dbReference>
<dbReference type="SMART" id="SM00320">
    <property type="entry name" value="WD40"/>
    <property type="match status" value="2"/>
</dbReference>
<dbReference type="STRING" id="6573.A0A210PLT9"/>
<dbReference type="PANTHER" id="PTHR19863:SF5">
    <property type="entry name" value="WD REPEAT-CONTAINING PROTEIN 47"/>
    <property type="match status" value="1"/>
</dbReference>
<dbReference type="PROSITE" id="PS50896">
    <property type="entry name" value="LISH"/>
    <property type="match status" value="1"/>
</dbReference>
<feature type="region of interest" description="Disordered" evidence="2">
    <location>
        <begin position="694"/>
        <end position="833"/>
    </location>
</feature>
<sequence length="947" mass="105798">MPPPDITINEGDVVKLVAEFLENRELNIAMLSLERETGLINGMYSDDLLFLRQLILDGQWDDVIDFVQPLNSADGFNGKQFHYYIMKHKYLELLCIKSDPTAMQNYEFTVEEVVKCLNSLEKLCPTKEEYNNMCMLLTLPKLSDHIDYQNWNPSNARVTCFKDTLPLVHKFLPFERKEDKKSCVAENDRLLQLVLKGLLYESCVEYCQQRATSNGDNSYLDMAYSTVLQNTGFNDADLSLLSWLQHIPDGTFSCPFEQKNLNFDVRPLVKPSLEASWSEQILVTPIKPKMFPHSAVPNSRPRSADHMTRSLNPQFDGLSSGLAQVRGGLMTQSMDLSKHPLSQSVAPGPRLDMSMKNPMQVSIDKLFSQGECVQTHSSIVEDTRKSPGGPMLHRSPPVSQTTIKPGPLPQHTQTKSPLRSATPPQRRTSLTGETAQRVVSPAQSQTDPNERRDSPEPGSVRDSSSELFKEYQRQKSRLQDQLALQERQREMYQMELKEIEQKQQIMSQVEGTEEKQDYADSKFPSSSSCSTPLLDNVEGSDHSIHTPKFTPIANNEHVTRKDADSPMNNPYTDTPDFTPFQNNEKSMIPIDQLPMTTPELEMLSRFGKEKKGNERDEVPILAMNAIHMNDPEIGLEPMDEDPSQNTKSSSTASVPQQHNSRLNGNNRPVGPVQSNEWPDLQTIKDGSYVSRGEVSKVSQVKGQQSSLKVTSQGNTPNSPPNVKGENVYPRSGSTVNATRQQTAGNDIQHVPSCPHSPANNYRTLPNMGKQKAGQPRDGTLTQKTDHPKSPGSYSPDAKQEANYQETSHVSTGSLHRSHLDASPGMASPKPTSVMNRPKFVAVTSMEDAQAIRTVAFHPSGELFAVGSNSKVLRVCAFPELSSLREDHVTERTDVVYKKNKHHKGSIYCIAWSPMGDLIATGSNDKTIKMIRYNAQEHTDGSTAEPRS</sequence>
<keyword evidence="1" id="KW-0853">WD repeat</keyword>
<dbReference type="SMART" id="SM00668">
    <property type="entry name" value="CTLH"/>
    <property type="match status" value="1"/>
</dbReference>
<comment type="caution">
    <text evidence="4">The sequence shown here is derived from an EMBL/GenBank/DDBJ whole genome shotgun (WGS) entry which is preliminary data.</text>
</comment>
<protein>
    <submittedName>
        <fullName evidence="4">WD repeat-containing protein 47</fullName>
    </submittedName>
</protein>
<feature type="region of interest" description="Disordered" evidence="2">
    <location>
        <begin position="507"/>
        <end position="531"/>
    </location>
</feature>
<proteinExistence type="predicted"/>
<evidence type="ECO:0000313" key="5">
    <source>
        <dbReference type="Proteomes" id="UP000242188"/>
    </source>
</evidence>